<proteinExistence type="inferred from homology"/>
<gene>
    <name evidence="6" type="ORF">SAMN05421509_105262</name>
</gene>
<dbReference type="InterPro" id="IPR009057">
    <property type="entry name" value="Homeodomain-like_sf"/>
</dbReference>
<feature type="domain" description="CdaR GGDEF-like" evidence="5">
    <location>
        <begin position="151"/>
        <end position="286"/>
    </location>
</feature>
<dbReference type="PANTHER" id="PTHR33744">
    <property type="entry name" value="CARBOHYDRATE DIACID REGULATOR"/>
    <property type="match status" value="1"/>
</dbReference>
<evidence type="ECO:0000259" key="3">
    <source>
        <dbReference type="Pfam" id="PF07905"/>
    </source>
</evidence>
<feature type="domain" description="PucR C-terminal helix-turn-helix" evidence="4">
    <location>
        <begin position="339"/>
        <end position="397"/>
    </location>
</feature>
<dbReference type="InterPro" id="IPR012914">
    <property type="entry name" value="PucR_dom"/>
</dbReference>
<evidence type="ECO:0000259" key="4">
    <source>
        <dbReference type="Pfam" id="PF13556"/>
    </source>
</evidence>
<dbReference type="Pfam" id="PF13556">
    <property type="entry name" value="HTH_30"/>
    <property type="match status" value="1"/>
</dbReference>
<reference evidence="6 7" key="1">
    <citation type="submission" date="2017-08" db="EMBL/GenBank/DDBJ databases">
        <authorList>
            <person name="de Groot N.N."/>
        </authorList>
    </citation>
    <scope>NUCLEOTIDE SEQUENCE [LARGE SCALE GENOMIC DNA]</scope>
    <source>
        <strain evidence="6 7">USBA 855</strain>
    </source>
</reference>
<dbReference type="OrthoDB" id="9792148at2"/>
<evidence type="ECO:0000259" key="5">
    <source>
        <dbReference type="Pfam" id="PF17853"/>
    </source>
</evidence>
<organism evidence="6 7">
    <name type="scientific">Chromohalobacter canadensis</name>
    <dbReference type="NCBI Taxonomy" id="141389"/>
    <lineage>
        <taxon>Bacteria</taxon>
        <taxon>Pseudomonadati</taxon>
        <taxon>Pseudomonadota</taxon>
        <taxon>Gammaproteobacteria</taxon>
        <taxon>Oceanospirillales</taxon>
        <taxon>Halomonadaceae</taxon>
        <taxon>Chromohalobacter</taxon>
    </lineage>
</organism>
<dbReference type="InterPro" id="IPR025736">
    <property type="entry name" value="PucR_C-HTH_dom"/>
</dbReference>
<feature type="compositionally biased region" description="Basic and acidic residues" evidence="2">
    <location>
        <begin position="416"/>
        <end position="426"/>
    </location>
</feature>
<feature type="domain" description="Purine catabolism PurC-like" evidence="3">
    <location>
        <begin position="9"/>
        <end position="127"/>
    </location>
</feature>
<dbReference type="EMBL" id="OBQJ01000005">
    <property type="protein sequence ID" value="SOC55676.1"/>
    <property type="molecule type" value="Genomic_DNA"/>
</dbReference>
<dbReference type="SUPFAM" id="SSF46689">
    <property type="entry name" value="Homeodomain-like"/>
    <property type="match status" value="1"/>
</dbReference>
<dbReference type="InterPro" id="IPR051448">
    <property type="entry name" value="CdaR-like_regulators"/>
</dbReference>
<comment type="similarity">
    <text evidence="1">Belongs to the CdaR family.</text>
</comment>
<dbReference type="InterPro" id="IPR042070">
    <property type="entry name" value="PucR_C-HTH_sf"/>
</dbReference>
<evidence type="ECO:0000313" key="6">
    <source>
        <dbReference type="EMBL" id="SOC55676.1"/>
    </source>
</evidence>
<dbReference type="PANTHER" id="PTHR33744:SF1">
    <property type="entry name" value="DNA-BINDING TRANSCRIPTIONAL ACTIVATOR ADER"/>
    <property type="match status" value="1"/>
</dbReference>
<dbReference type="Gene3D" id="1.10.10.2840">
    <property type="entry name" value="PucR C-terminal helix-turn-helix domain"/>
    <property type="match status" value="1"/>
</dbReference>
<evidence type="ECO:0000256" key="1">
    <source>
        <dbReference type="ARBA" id="ARBA00006754"/>
    </source>
</evidence>
<dbReference type="Pfam" id="PF07905">
    <property type="entry name" value="PucR"/>
    <property type="match status" value="1"/>
</dbReference>
<dbReference type="Proteomes" id="UP000219023">
    <property type="component" value="Unassembled WGS sequence"/>
</dbReference>
<dbReference type="InterPro" id="IPR041522">
    <property type="entry name" value="CdaR_GGDEF"/>
</dbReference>
<protein>
    <submittedName>
        <fullName evidence="6">PucR C-terminal helix-turn-helix domain-containing protein</fullName>
    </submittedName>
</protein>
<evidence type="ECO:0000256" key="2">
    <source>
        <dbReference type="SAM" id="MobiDB-lite"/>
    </source>
</evidence>
<evidence type="ECO:0000313" key="7">
    <source>
        <dbReference type="Proteomes" id="UP000219023"/>
    </source>
</evidence>
<dbReference type="Pfam" id="PF17853">
    <property type="entry name" value="GGDEF_2"/>
    <property type="match status" value="1"/>
</dbReference>
<feature type="region of interest" description="Disordered" evidence="2">
    <location>
        <begin position="412"/>
        <end position="449"/>
    </location>
</feature>
<dbReference type="RefSeq" id="WP_097023065.1">
    <property type="nucleotide sequence ID" value="NZ_OBQJ01000005.1"/>
</dbReference>
<dbReference type="AlphaFoldDB" id="A0A285VR19"/>
<sequence length="449" mass="50748">MAITCAEIPRLPGLEEIRFRAGLQGGNRPVRWPYVAENDAIAPWVRGGELVFVTGINLHRSEANLKQLVNEAVEHQVAGLVILTGPEFIHEIPASVLELANSLNFPILEQPYSLKMVLVTEVISNAIVQDNLIGQSIKLFLTRLINGFADAPELIHLRAAELGLKDNRPYAVVSVRLSIFHQRLLSENLDQHWQLIHQRNQLEQQFGELLKRRGIDWPVLVLEQDLIAIWPADKDNASALSDDLESALSQLQNRMPDLTLYAGASDLQPGLSQLCSAVEQARQAVQFAIQHGGQRLFFYDQLGIARLFAAIPQRNLLAQFCQQQLGSLCFARDDRSLQLKETLTQYLNLFGNQQQTAESLGVHRNTLRHRLKRIEQLIGHRLGDAFVRLNLQNALLIEQILFQHHDIDGQFSTAGDHSRNVHENRQRSPSPEIPALHPRDQRWAIQPDQ</sequence>
<name>A0A285VR19_9GAMM</name>
<accession>A0A285VR19</accession>